<organism evidence="1 2">
    <name type="scientific">Flexibacter flexilis DSM 6793</name>
    <dbReference type="NCBI Taxonomy" id="927664"/>
    <lineage>
        <taxon>Bacteria</taxon>
        <taxon>Pseudomonadati</taxon>
        <taxon>Bacteroidota</taxon>
        <taxon>Cytophagia</taxon>
        <taxon>Cytophagales</taxon>
        <taxon>Flexibacteraceae</taxon>
        <taxon>Flexibacter</taxon>
    </lineage>
</organism>
<evidence type="ECO:0008006" key="3">
    <source>
        <dbReference type="Google" id="ProtNLM"/>
    </source>
</evidence>
<dbReference type="PANTHER" id="PTHR13887">
    <property type="entry name" value="GLUTATHIONE S-TRANSFERASE KAPPA"/>
    <property type="match status" value="1"/>
</dbReference>
<protein>
    <recommendedName>
        <fullName evidence="3">DSBA-like thioredoxin domain-containing protein</fullName>
    </recommendedName>
</protein>
<dbReference type="Pfam" id="PF13743">
    <property type="entry name" value="Thioredoxin_5"/>
    <property type="match status" value="1"/>
</dbReference>
<name>A0A1I1ILC2_9BACT</name>
<sequence>MPCSNMKYVLWISLLCCWGLYGVTCKAQKRNSLPKRMKVIYVMDPLCGWCYGNEDNVLKLYEKYKSTVDFEVIPGGMWAGDNVRKQSPQMVNYFMRHDEAIAKKTGATFGTAYMELLKKELVLDSEIPSRAIVAVQKIAPAQSIPFMVAVQKARYYNGKDLNLTATYLPLCDGLGISQAAFLEAFGSEAVRQSTLQTFRKATQYAQAYPTMLVEKNGALTVIEQGYAPLNTLEESIDALKK</sequence>
<evidence type="ECO:0000313" key="1">
    <source>
        <dbReference type="EMBL" id="SFC37074.1"/>
    </source>
</evidence>
<dbReference type="STRING" id="927664.SAMN05421780_10511"/>
<dbReference type="CDD" id="cd03025">
    <property type="entry name" value="DsbA_FrnE_like"/>
    <property type="match status" value="1"/>
</dbReference>
<dbReference type="Proteomes" id="UP000199514">
    <property type="component" value="Unassembled WGS sequence"/>
</dbReference>
<accession>A0A1I1ILC2</accession>
<proteinExistence type="predicted"/>
<dbReference type="AlphaFoldDB" id="A0A1I1ILC2"/>
<gene>
    <name evidence="1" type="ORF">SAMN05421780_10511</name>
</gene>
<evidence type="ECO:0000313" key="2">
    <source>
        <dbReference type="Proteomes" id="UP000199514"/>
    </source>
</evidence>
<dbReference type="Gene3D" id="3.40.30.10">
    <property type="entry name" value="Glutaredoxin"/>
    <property type="match status" value="1"/>
</dbReference>
<dbReference type="InterPro" id="IPR036249">
    <property type="entry name" value="Thioredoxin-like_sf"/>
</dbReference>
<reference evidence="1 2" key="1">
    <citation type="submission" date="2016-10" db="EMBL/GenBank/DDBJ databases">
        <authorList>
            <person name="de Groot N.N."/>
        </authorList>
    </citation>
    <scope>NUCLEOTIDE SEQUENCE [LARGE SCALE GENOMIC DNA]</scope>
    <source>
        <strain evidence="1 2">DSM 6793</strain>
    </source>
</reference>
<dbReference type="PANTHER" id="PTHR13887:SF54">
    <property type="entry name" value="DSBA FAMILY PROTEIN"/>
    <property type="match status" value="1"/>
</dbReference>
<dbReference type="EMBL" id="FOLE01000005">
    <property type="protein sequence ID" value="SFC37074.1"/>
    <property type="molecule type" value="Genomic_DNA"/>
</dbReference>
<keyword evidence="2" id="KW-1185">Reference proteome</keyword>
<dbReference type="SUPFAM" id="SSF52833">
    <property type="entry name" value="Thioredoxin-like"/>
    <property type="match status" value="1"/>
</dbReference>
<dbReference type="Gene3D" id="1.10.472.60">
    <property type="entry name" value="putative protein disulfide isomerase domain"/>
    <property type="match status" value="1"/>
</dbReference>